<comment type="caution">
    <text evidence="3">The sequence shown here is derived from an EMBL/GenBank/DDBJ whole genome shotgun (WGS) entry which is preliminary data.</text>
</comment>
<evidence type="ECO:0000313" key="4">
    <source>
        <dbReference type="Proteomes" id="UP001054902"/>
    </source>
</evidence>
<organism evidence="3 4">
    <name type="scientific">Chaetoceros tenuissimus</name>
    <dbReference type="NCBI Taxonomy" id="426638"/>
    <lineage>
        <taxon>Eukaryota</taxon>
        <taxon>Sar</taxon>
        <taxon>Stramenopiles</taxon>
        <taxon>Ochrophyta</taxon>
        <taxon>Bacillariophyta</taxon>
        <taxon>Coscinodiscophyceae</taxon>
        <taxon>Chaetocerotophycidae</taxon>
        <taxon>Chaetocerotales</taxon>
        <taxon>Chaetocerotaceae</taxon>
        <taxon>Chaetoceros</taxon>
    </lineage>
</organism>
<feature type="transmembrane region" description="Helical" evidence="2">
    <location>
        <begin position="53"/>
        <end position="71"/>
    </location>
</feature>
<evidence type="ECO:0000256" key="1">
    <source>
        <dbReference type="SAM" id="MobiDB-lite"/>
    </source>
</evidence>
<evidence type="ECO:0000313" key="3">
    <source>
        <dbReference type="EMBL" id="GFH46569.1"/>
    </source>
</evidence>
<feature type="compositionally biased region" description="Polar residues" evidence="1">
    <location>
        <begin position="24"/>
        <end position="36"/>
    </location>
</feature>
<dbReference type="Proteomes" id="UP001054902">
    <property type="component" value="Unassembled WGS sequence"/>
</dbReference>
<evidence type="ECO:0000256" key="2">
    <source>
        <dbReference type="SAM" id="Phobius"/>
    </source>
</evidence>
<gene>
    <name evidence="3" type="ORF">CTEN210_03043</name>
</gene>
<reference evidence="3 4" key="1">
    <citation type="journal article" date="2021" name="Sci. Rep.">
        <title>The genome of the diatom Chaetoceros tenuissimus carries an ancient integrated fragment of an extant virus.</title>
        <authorList>
            <person name="Hongo Y."/>
            <person name="Kimura K."/>
            <person name="Takaki Y."/>
            <person name="Yoshida Y."/>
            <person name="Baba S."/>
            <person name="Kobayashi G."/>
            <person name="Nagasaki K."/>
            <person name="Hano T."/>
            <person name="Tomaru Y."/>
        </authorList>
    </citation>
    <scope>NUCLEOTIDE SEQUENCE [LARGE SCALE GENOMIC DNA]</scope>
    <source>
        <strain evidence="3 4">NIES-3715</strain>
    </source>
</reference>
<dbReference type="EMBL" id="BLLK01000022">
    <property type="protein sequence ID" value="GFH46569.1"/>
    <property type="molecule type" value="Genomic_DNA"/>
</dbReference>
<protein>
    <submittedName>
        <fullName evidence="3">Uncharacterized protein</fullName>
    </submittedName>
</protein>
<keyword evidence="2" id="KW-0472">Membrane</keyword>
<keyword evidence="2" id="KW-0812">Transmembrane</keyword>
<name>A0AAD3CJ20_9STRA</name>
<feature type="transmembrane region" description="Helical" evidence="2">
    <location>
        <begin position="83"/>
        <end position="107"/>
    </location>
</feature>
<feature type="transmembrane region" description="Helical" evidence="2">
    <location>
        <begin position="167"/>
        <end position="187"/>
    </location>
</feature>
<proteinExistence type="predicted"/>
<sequence length="202" mass="22478">MQDTPLKHRRHHQHEDPENPFSPTPNDKTMKPTTDQPRLLHPSLHNIPQALRFPMAGFINTMGFIISLSIGNKLLDGKFNASTIYSISSILYLPIGHAVTSLIVFGWPKPYLKNLLMNMPIGITGTGVGSFFTGLLVNYEFDLKVASFLSTLKLVTLELEEEIGQSYTNAAVVVITGIWGYVLSVMVNSKPKTSDKTHKKEL</sequence>
<accession>A0AAD3CJ20</accession>
<keyword evidence="4" id="KW-1185">Reference proteome</keyword>
<keyword evidence="2" id="KW-1133">Transmembrane helix</keyword>
<dbReference type="AlphaFoldDB" id="A0AAD3CJ20"/>
<feature type="region of interest" description="Disordered" evidence="1">
    <location>
        <begin position="1"/>
        <end position="41"/>
    </location>
</feature>
<feature type="transmembrane region" description="Helical" evidence="2">
    <location>
        <begin position="119"/>
        <end position="139"/>
    </location>
</feature>